<dbReference type="EMBL" id="JAKFHA010000008">
    <property type="protein sequence ID" value="MCF2528890.1"/>
    <property type="molecule type" value="Genomic_DNA"/>
</dbReference>
<evidence type="ECO:0000313" key="5">
    <source>
        <dbReference type="EMBL" id="MCF2528890.1"/>
    </source>
</evidence>
<dbReference type="InterPro" id="IPR051448">
    <property type="entry name" value="CdaR-like_regulators"/>
</dbReference>
<evidence type="ECO:0000259" key="2">
    <source>
        <dbReference type="Pfam" id="PF13556"/>
    </source>
</evidence>
<dbReference type="InterPro" id="IPR025751">
    <property type="entry name" value="RsbRD_N_dom"/>
</dbReference>
<organism evidence="5 6">
    <name type="scientific">Yinghuangia soli</name>
    <dbReference type="NCBI Taxonomy" id="2908204"/>
    <lineage>
        <taxon>Bacteria</taxon>
        <taxon>Bacillati</taxon>
        <taxon>Actinomycetota</taxon>
        <taxon>Actinomycetes</taxon>
        <taxon>Kitasatosporales</taxon>
        <taxon>Streptomycetaceae</taxon>
        <taxon>Yinghuangia</taxon>
    </lineage>
</organism>
<feature type="domain" description="RsbT co-antagonist protein RsbRD N-terminal" evidence="3">
    <location>
        <begin position="21"/>
        <end position="160"/>
    </location>
</feature>
<keyword evidence="6" id="KW-1185">Reference proteome</keyword>
<proteinExistence type="inferred from homology"/>
<dbReference type="InterPro" id="IPR041522">
    <property type="entry name" value="CdaR_GGDEF"/>
</dbReference>
<comment type="similarity">
    <text evidence="1">Belongs to the CdaR family.</text>
</comment>
<dbReference type="Gene3D" id="1.10.10.2840">
    <property type="entry name" value="PucR C-terminal helix-turn-helix domain"/>
    <property type="match status" value="1"/>
</dbReference>
<evidence type="ECO:0000313" key="6">
    <source>
        <dbReference type="Proteomes" id="UP001165378"/>
    </source>
</evidence>
<dbReference type="InterPro" id="IPR025736">
    <property type="entry name" value="PucR_C-HTH_dom"/>
</dbReference>
<dbReference type="Proteomes" id="UP001165378">
    <property type="component" value="Unassembled WGS sequence"/>
</dbReference>
<accession>A0AA41Q0U5</accession>
<dbReference type="RefSeq" id="WP_235053053.1">
    <property type="nucleotide sequence ID" value="NZ_JAKFHA010000008.1"/>
</dbReference>
<dbReference type="AlphaFoldDB" id="A0AA41Q0U5"/>
<evidence type="ECO:0000256" key="1">
    <source>
        <dbReference type="ARBA" id="ARBA00006754"/>
    </source>
</evidence>
<reference evidence="5" key="1">
    <citation type="submission" date="2022-01" db="EMBL/GenBank/DDBJ databases">
        <title>Genome-Based Taxonomic Classification of the Phylum Actinobacteria.</title>
        <authorList>
            <person name="Gao Y."/>
        </authorList>
    </citation>
    <scope>NUCLEOTIDE SEQUENCE</scope>
    <source>
        <strain evidence="5">KLBMP 8922</strain>
    </source>
</reference>
<evidence type="ECO:0000259" key="4">
    <source>
        <dbReference type="Pfam" id="PF17853"/>
    </source>
</evidence>
<name>A0AA41Q0U5_9ACTN</name>
<dbReference type="Pfam" id="PF13556">
    <property type="entry name" value="HTH_30"/>
    <property type="match status" value="1"/>
</dbReference>
<dbReference type="InterPro" id="IPR042070">
    <property type="entry name" value="PucR_C-HTH_sf"/>
</dbReference>
<feature type="domain" description="CdaR GGDEF-like" evidence="4">
    <location>
        <begin position="172"/>
        <end position="282"/>
    </location>
</feature>
<dbReference type="Pfam" id="PF17853">
    <property type="entry name" value="GGDEF_2"/>
    <property type="match status" value="1"/>
</dbReference>
<feature type="domain" description="PucR C-terminal helix-turn-helix" evidence="2">
    <location>
        <begin position="333"/>
        <end position="390"/>
    </location>
</feature>
<sequence length="409" mass="44284">MGSSSRKVLTAAALRMTDQIPEISERVVRQIIAQEPTYQSHGLVPREVLSRSVNSNVGRILRVLAGAQVTDKEEVATAFTTGRQRARQGVPLEAVLRAYRLAAEVLMHTTLAEAEAAIRGDMATFRDVATAIMKVSDRHSEAVVAGYRETEAEQQRRDDQLQQAMFDALLDGRGSDPDFAREALAALGLPQDGPYVVLVSRFDVASHAAFSPARDTCAAYLYRAAWRIRAGHEVGIAALGRSNVDRLVAALRAEDPGCLGVSDAIGSVRDVPAAYRMAEVALLTVANEAAEVAWIAERLPEALVVSSPALATRLARGALGPVLDLPPAERDVLLRTLSVWYQEGRSASRAAARLFCHRNTIMNRLRRVEGLNGNSLEDHRYLLACYLGLLTLELMPAAVPFPAEAAATT</sequence>
<gene>
    <name evidence="5" type="ORF">LZ495_16925</name>
</gene>
<dbReference type="PANTHER" id="PTHR33744">
    <property type="entry name" value="CARBOHYDRATE DIACID REGULATOR"/>
    <property type="match status" value="1"/>
</dbReference>
<comment type="caution">
    <text evidence="5">The sequence shown here is derived from an EMBL/GenBank/DDBJ whole genome shotgun (WGS) entry which is preliminary data.</text>
</comment>
<dbReference type="Pfam" id="PF14361">
    <property type="entry name" value="RsbRD_N"/>
    <property type="match status" value="1"/>
</dbReference>
<dbReference type="PANTHER" id="PTHR33744:SF1">
    <property type="entry name" value="DNA-BINDING TRANSCRIPTIONAL ACTIVATOR ADER"/>
    <property type="match status" value="1"/>
</dbReference>
<evidence type="ECO:0000259" key="3">
    <source>
        <dbReference type="Pfam" id="PF14361"/>
    </source>
</evidence>
<protein>
    <submittedName>
        <fullName evidence="5">Helix-turn-helix domain-containing protein</fullName>
    </submittedName>
</protein>